<dbReference type="InterPro" id="IPR050196">
    <property type="entry name" value="Cytochrome_P450_Monoox"/>
</dbReference>
<evidence type="ECO:0000256" key="4">
    <source>
        <dbReference type="SAM" id="Phobius"/>
    </source>
</evidence>
<dbReference type="InterPro" id="IPR017972">
    <property type="entry name" value="Cyt_P450_CS"/>
</dbReference>
<evidence type="ECO:0000313" key="5">
    <source>
        <dbReference type="EMBL" id="KAI6657726.1"/>
    </source>
</evidence>
<evidence type="ECO:0000256" key="2">
    <source>
        <dbReference type="PIRSR" id="PIRSR602401-1"/>
    </source>
</evidence>
<dbReference type="PRINTS" id="PR00463">
    <property type="entry name" value="EP450I"/>
</dbReference>
<comment type="cofactor">
    <cofactor evidence="2">
        <name>heme</name>
        <dbReference type="ChEBI" id="CHEBI:30413"/>
    </cofactor>
</comment>
<protein>
    <submittedName>
        <fullName evidence="5">Cytochrome P450 4B1-like</fullName>
    </submittedName>
</protein>
<name>A0AAV7K8P0_9METZ</name>
<dbReference type="InterPro" id="IPR036396">
    <property type="entry name" value="Cyt_P450_sf"/>
</dbReference>
<keyword evidence="3" id="KW-0560">Oxidoreductase</keyword>
<dbReference type="AlphaFoldDB" id="A0AAV7K8P0"/>
<organism evidence="5 6">
    <name type="scientific">Oopsacas minuta</name>
    <dbReference type="NCBI Taxonomy" id="111878"/>
    <lineage>
        <taxon>Eukaryota</taxon>
        <taxon>Metazoa</taxon>
        <taxon>Porifera</taxon>
        <taxon>Hexactinellida</taxon>
        <taxon>Hexasterophora</taxon>
        <taxon>Lyssacinosida</taxon>
        <taxon>Leucopsacidae</taxon>
        <taxon>Oopsacas</taxon>
    </lineage>
</organism>
<dbReference type="GO" id="GO:0004497">
    <property type="term" value="F:monooxygenase activity"/>
    <property type="evidence" value="ECO:0007669"/>
    <property type="project" value="UniProtKB-KW"/>
</dbReference>
<dbReference type="Proteomes" id="UP001165289">
    <property type="component" value="Unassembled WGS sequence"/>
</dbReference>
<accession>A0AAV7K8P0</accession>
<keyword evidence="3" id="KW-0503">Monooxygenase</keyword>
<dbReference type="GO" id="GO:0005506">
    <property type="term" value="F:iron ion binding"/>
    <property type="evidence" value="ECO:0007669"/>
    <property type="project" value="InterPro"/>
</dbReference>
<dbReference type="PRINTS" id="PR00385">
    <property type="entry name" value="P450"/>
</dbReference>
<gene>
    <name evidence="5" type="ORF">LOD99_470</name>
</gene>
<proteinExistence type="inferred from homology"/>
<keyword evidence="2 3" id="KW-0479">Metal-binding</keyword>
<keyword evidence="2 3" id="KW-0349">Heme</keyword>
<evidence type="ECO:0000313" key="6">
    <source>
        <dbReference type="Proteomes" id="UP001165289"/>
    </source>
</evidence>
<keyword evidence="6" id="KW-1185">Reference proteome</keyword>
<evidence type="ECO:0000256" key="1">
    <source>
        <dbReference type="ARBA" id="ARBA00010617"/>
    </source>
</evidence>
<reference evidence="5 6" key="1">
    <citation type="journal article" date="2023" name="BMC Biol.">
        <title>The compact genome of the sponge Oopsacas minuta (Hexactinellida) is lacking key metazoan core genes.</title>
        <authorList>
            <person name="Santini S."/>
            <person name="Schenkelaars Q."/>
            <person name="Jourda C."/>
            <person name="Duchesne M."/>
            <person name="Belahbib H."/>
            <person name="Rocher C."/>
            <person name="Selva M."/>
            <person name="Riesgo A."/>
            <person name="Vervoort M."/>
            <person name="Leys S.P."/>
            <person name="Kodjabachian L."/>
            <person name="Le Bivic A."/>
            <person name="Borchiellini C."/>
            <person name="Claverie J.M."/>
            <person name="Renard E."/>
        </authorList>
    </citation>
    <scope>NUCLEOTIDE SEQUENCE [LARGE SCALE GENOMIC DNA]</scope>
    <source>
        <strain evidence="5">SPO-2</strain>
    </source>
</reference>
<dbReference type="PROSITE" id="PS00086">
    <property type="entry name" value="CYTOCHROME_P450"/>
    <property type="match status" value="1"/>
</dbReference>
<dbReference type="Pfam" id="PF00067">
    <property type="entry name" value="p450"/>
    <property type="match status" value="1"/>
</dbReference>
<keyword evidence="4" id="KW-0812">Transmembrane</keyword>
<dbReference type="PANTHER" id="PTHR24291:SF201">
    <property type="entry name" value="CYTOCHROME P450, FAMILY 4, SUBFAMILY B, POLYPEPTIDE 7"/>
    <property type="match status" value="1"/>
</dbReference>
<dbReference type="GO" id="GO:0020037">
    <property type="term" value="F:heme binding"/>
    <property type="evidence" value="ECO:0007669"/>
    <property type="project" value="InterPro"/>
</dbReference>
<feature type="transmembrane region" description="Helical" evidence="4">
    <location>
        <begin position="15"/>
        <end position="35"/>
    </location>
</feature>
<dbReference type="GO" id="GO:0016705">
    <property type="term" value="F:oxidoreductase activity, acting on paired donors, with incorporation or reduction of molecular oxygen"/>
    <property type="evidence" value="ECO:0007669"/>
    <property type="project" value="InterPro"/>
</dbReference>
<keyword evidence="4" id="KW-0472">Membrane</keyword>
<dbReference type="InterPro" id="IPR001128">
    <property type="entry name" value="Cyt_P450"/>
</dbReference>
<comment type="similarity">
    <text evidence="1 3">Belongs to the cytochrome P450 family.</text>
</comment>
<dbReference type="PANTHER" id="PTHR24291">
    <property type="entry name" value="CYTOCHROME P450 FAMILY 4"/>
    <property type="match status" value="1"/>
</dbReference>
<dbReference type="SUPFAM" id="SSF48264">
    <property type="entry name" value="Cytochrome P450"/>
    <property type="match status" value="1"/>
</dbReference>
<evidence type="ECO:0000256" key="3">
    <source>
        <dbReference type="RuleBase" id="RU000461"/>
    </source>
</evidence>
<sequence length="505" mass="58613">MLNTVAEYLYDQTSLYSLCWILLLSYGLYLLAKLFRFVTRYSYIRWRLPGPKLDHPIFGMKVARIDRKSLAKLENTIKDYPRFGRMIYGPIFSIMVTGPEVAQQIFNQVESKNKTFVYMMTPWLGNGLVFSEGTIWKRNRKLLTPTFYYQSLINFVKIMNKSSDRMIEVINRDSNGKDPIEFVPLIHNMTLEVILNCICSKGSDLQLNIDTNSREMTYVEGLEKIRQGMEERFSSFFSIFDIIFYRKNVGKEFARGAKMTKQYIVSLIQEREENPREESNKSDYDMLDLLTRSRDEEGNGLTQKEIIDELNTFVFAGHDTTGAASSFVFYHLAKYPELQEKCREEVLSVMGGRDEIEWKDIAKFTYLTCFIKETMRLYPPVMFISKMLNKPFTIDGHKIPANVSLDISIGLIHRNASHWPDPDKFDPSRFKDENIEKHHPYAFIPFSAGSRNCIGQNFAMSEIKIITARLLKKFQVSLQDGYDIDITVKVVLSPSDNLPLLFSPL</sequence>
<comment type="caution">
    <text evidence="5">The sequence shown here is derived from an EMBL/GenBank/DDBJ whole genome shotgun (WGS) entry which is preliminary data.</text>
</comment>
<dbReference type="InterPro" id="IPR002401">
    <property type="entry name" value="Cyt_P450_E_grp-I"/>
</dbReference>
<dbReference type="Gene3D" id="1.10.630.10">
    <property type="entry name" value="Cytochrome P450"/>
    <property type="match status" value="1"/>
</dbReference>
<feature type="binding site" description="axial binding residue" evidence="2">
    <location>
        <position position="453"/>
    </location>
    <ligand>
        <name>heme</name>
        <dbReference type="ChEBI" id="CHEBI:30413"/>
    </ligand>
    <ligandPart>
        <name>Fe</name>
        <dbReference type="ChEBI" id="CHEBI:18248"/>
    </ligandPart>
</feature>
<keyword evidence="4" id="KW-1133">Transmembrane helix</keyword>
<dbReference type="EMBL" id="JAKMXF010000111">
    <property type="protein sequence ID" value="KAI6657726.1"/>
    <property type="molecule type" value="Genomic_DNA"/>
</dbReference>
<keyword evidence="2 3" id="KW-0408">Iron</keyword>